<evidence type="ECO:0000256" key="3">
    <source>
        <dbReference type="ARBA" id="ARBA00023125"/>
    </source>
</evidence>
<dbReference type="InterPro" id="IPR017930">
    <property type="entry name" value="Myb_dom"/>
</dbReference>
<dbReference type="NCBIfam" id="TIGR01557">
    <property type="entry name" value="myb_SHAQKYF"/>
    <property type="match status" value="1"/>
</dbReference>
<keyword evidence="2" id="KW-0805">Transcription regulation</keyword>
<evidence type="ECO:0000256" key="5">
    <source>
        <dbReference type="ARBA" id="ARBA00023242"/>
    </source>
</evidence>
<dbReference type="KEGG" id="cqi:110717463"/>
<dbReference type="OrthoDB" id="1908613at2759"/>
<feature type="domain" description="HTH myb-type" evidence="7">
    <location>
        <begin position="175"/>
        <end position="235"/>
    </location>
</feature>
<dbReference type="AlphaFoldDB" id="A0A803KSF6"/>
<dbReference type="Gramene" id="AUR62001964-RA">
    <property type="protein sequence ID" value="AUR62001964-RA:cds"/>
    <property type="gene ID" value="AUR62001964"/>
</dbReference>
<dbReference type="GO" id="GO:0003700">
    <property type="term" value="F:DNA-binding transcription factor activity"/>
    <property type="evidence" value="ECO:0007669"/>
    <property type="project" value="InterPro"/>
</dbReference>
<dbReference type="Gene3D" id="1.10.10.60">
    <property type="entry name" value="Homeodomain-like"/>
    <property type="match status" value="1"/>
</dbReference>
<dbReference type="GeneID" id="110717463"/>
<evidence type="ECO:0000256" key="6">
    <source>
        <dbReference type="SAM" id="MobiDB-lite"/>
    </source>
</evidence>
<comment type="subcellular location">
    <subcellularLocation>
        <location evidence="1">Nucleus</location>
    </subcellularLocation>
</comment>
<dbReference type="Proteomes" id="UP000596660">
    <property type="component" value="Unplaced"/>
</dbReference>
<keyword evidence="5" id="KW-0539">Nucleus</keyword>
<dbReference type="PANTHER" id="PTHR31003">
    <property type="entry name" value="MYB FAMILY TRANSCRIPTION FACTOR"/>
    <property type="match status" value="1"/>
</dbReference>
<sequence length="309" mass="34101">MASNFPQLSLELSLPNSSDVLTRFLVAGISDLGELSKLNGFIVCLEDELKKIQAFHRELPLSSVILNDAISKLKEVAKKSEEKQFEKKTWMSTAQLWSSATEGGGDYEPHKNEGKEAILSFEKKVREDVTGLSLVPPGLNTPTEVVEPGSAKLRTGGIFSGSVFAKPAIKPSYQTTRKRRRCWSPELHRRFVDALESLGGAQVATPKQIKELMKVDGLTNDEVKSHLQKYRLHVRKLPAASITNQLTTDVGIDCGDQLELGCLTTDLQHSGSPKGPLHLGESRKCNSSSVEEDEEEKSDGQSWKVQHHI</sequence>
<evidence type="ECO:0000259" key="7">
    <source>
        <dbReference type="PROSITE" id="PS51294"/>
    </source>
</evidence>
<dbReference type="GO" id="GO:0005634">
    <property type="term" value="C:nucleus"/>
    <property type="evidence" value="ECO:0007669"/>
    <property type="project" value="UniProtKB-SubCell"/>
</dbReference>
<dbReference type="InterPro" id="IPR001005">
    <property type="entry name" value="SANT/Myb"/>
</dbReference>
<dbReference type="Pfam" id="PF00249">
    <property type="entry name" value="Myb_DNA-binding"/>
    <property type="match status" value="1"/>
</dbReference>
<dbReference type="InterPro" id="IPR058673">
    <property type="entry name" value="HHO5-like_N"/>
</dbReference>
<evidence type="ECO:0000256" key="1">
    <source>
        <dbReference type="ARBA" id="ARBA00004123"/>
    </source>
</evidence>
<dbReference type="EnsemblPlants" id="AUR62001964-RA">
    <property type="protein sequence ID" value="AUR62001964-RA:cds"/>
    <property type="gene ID" value="AUR62001964"/>
</dbReference>
<evidence type="ECO:0000256" key="2">
    <source>
        <dbReference type="ARBA" id="ARBA00023015"/>
    </source>
</evidence>
<keyword evidence="3" id="KW-0238">DNA-binding</keyword>
<dbReference type="OMA" id="EMNIDLN"/>
<dbReference type="PROSITE" id="PS51294">
    <property type="entry name" value="HTH_MYB"/>
    <property type="match status" value="1"/>
</dbReference>
<reference evidence="8" key="2">
    <citation type="submission" date="2021-03" db="UniProtKB">
        <authorList>
            <consortium name="EnsemblPlants"/>
        </authorList>
    </citation>
    <scope>IDENTIFICATION</scope>
</reference>
<evidence type="ECO:0000313" key="8">
    <source>
        <dbReference type="EnsemblPlants" id="AUR62001964-RA:cds"/>
    </source>
</evidence>
<organism evidence="8 9">
    <name type="scientific">Chenopodium quinoa</name>
    <name type="common">Quinoa</name>
    <dbReference type="NCBI Taxonomy" id="63459"/>
    <lineage>
        <taxon>Eukaryota</taxon>
        <taxon>Viridiplantae</taxon>
        <taxon>Streptophyta</taxon>
        <taxon>Embryophyta</taxon>
        <taxon>Tracheophyta</taxon>
        <taxon>Spermatophyta</taxon>
        <taxon>Magnoliopsida</taxon>
        <taxon>eudicotyledons</taxon>
        <taxon>Gunneridae</taxon>
        <taxon>Pentapetalae</taxon>
        <taxon>Caryophyllales</taxon>
        <taxon>Chenopodiaceae</taxon>
        <taxon>Chenopodioideae</taxon>
        <taxon>Atripliceae</taxon>
        <taxon>Chenopodium</taxon>
    </lineage>
</organism>
<reference evidence="8" key="1">
    <citation type="journal article" date="2017" name="Nature">
        <title>The genome of Chenopodium quinoa.</title>
        <authorList>
            <person name="Jarvis D.E."/>
            <person name="Ho Y.S."/>
            <person name="Lightfoot D.J."/>
            <person name="Schmoeckel S.M."/>
            <person name="Li B."/>
            <person name="Borm T.J.A."/>
            <person name="Ohyanagi H."/>
            <person name="Mineta K."/>
            <person name="Michell C.T."/>
            <person name="Saber N."/>
            <person name="Kharbatia N.M."/>
            <person name="Rupper R.R."/>
            <person name="Sharp A.R."/>
            <person name="Dally N."/>
            <person name="Boughton B.A."/>
            <person name="Woo Y.H."/>
            <person name="Gao G."/>
            <person name="Schijlen E.G.W.M."/>
            <person name="Guo X."/>
            <person name="Momin A.A."/>
            <person name="Negrao S."/>
            <person name="Al-Babili S."/>
            <person name="Gehring C."/>
            <person name="Roessner U."/>
            <person name="Jung C."/>
            <person name="Murphy K."/>
            <person name="Arold S.T."/>
            <person name="Gojobori T."/>
            <person name="van der Linden C.G."/>
            <person name="van Loo E.N."/>
            <person name="Jellen E.N."/>
            <person name="Maughan P.J."/>
            <person name="Tester M."/>
        </authorList>
    </citation>
    <scope>NUCLEOTIDE SEQUENCE [LARGE SCALE GENOMIC DNA]</scope>
    <source>
        <strain evidence="8">cv. PI 614886</strain>
    </source>
</reference>
<dbReference type="GO" id="GO:0003677">
    <property type="term" value="F:DNA binding"/>
    <property type="evidence" value="ECO:0007669"/>
    <property type="project" value="UniProtKB-KW"/>
</dbReference>
<dbReference type="SUPFAM" id="SSF46689">
    <property type="entry name" value="Homeodomain-like"/>
    <property type="match status" value="1"/>
</dbReference>
<evidence type="ECO:0000256" key="4">
    <source>
        <dbReference type="ARBA" id="ARBA00023163"/>
    </source>
</evidence>
<dbReference type="PANTHER" id="PTHR31003:SF22">
    <property type="entry name" value="TRANSCRIPTION FACTOR HHO5"/>
    <property type="match status" value="1"/>
</dbReference>
<keyword evidence="4" id="KW-0804">Transcription</keyword>
<dbReference type="RefSeq" id="XP_021751862.1">
    <property type="nucleotide sequence ID" value="XM_021896170.1"/>
</dbReference>
<evidence type="ECO:0000313" key="9">
    <source>
        <dbReference type="Proteomes" id="UP000596660"/>
    </source>
</evidence>
<dbReference type="SMR" id="A0A803KSF6"/>
<feature type="region of interest" description="Disordered" evidence="6">
    <location>
        <begin position="269"/>
        <end position="309"/>
    </location>
</feature>
<dbReference type="FunFam" id="1.10.10.60:FF:000002">
    <property type="entry name" value="Myb family transcription factor"/>
    <property type="match status" value="1"/>
</dbReference>
<keyword evidence="9" id="KW-1185">Reference proteome</keyword>
<dbReference type="InterPro" id="IPR009057">
    <property type="entry name" value="Homeodomain-like_sf"/>
</dbReference>
<proteinExistence type="predicted"/>
<dbReference type="Pfam" id="PF26575">
    <property type="entry name" value="HHO5_N"/>
    <property type="match status" value="1"/>
</dbReference>
<accession>A0A803KSF6</accession>
<name>A0A803KSF6_CHEQI</name>
<dbReference type="InterPro" id="IPR006447">
    <property type="entry name" value="Myb_dom_plants"/>
</dbReference>
<dbReference type="InterPro" id="IPR044787">
    <property type="entry name" value="HHO5-like"/>
</dbReference>
<gene>
    <name evidence="8" type="primary">LOC110717463</name>
</gene>
<protein>
    <recommendedName>
        <fullName evidence="7">HTH myb-type domain-containing protein</fullName>
    </recommendedName>
</protein>